<dbReference type="PANTHER" id="PTHR48182:SF2">
    <property type="entry name" value="PROTEIN SERAC1"/>
    <property type="match status" value="1"/>
</dbReference>
<dbReference type="InterPro" id="IPR029058">
    <property type="entry name" value="AB_hydrolase_fold"/>
</dbReference>
<evidence type="ECO:0000313" key="7">
    <source>
        <dbReference type="EMBL" id="OCL11660.1"/>
    </source>
</evidence>
<dbReference type="PANTHER" id="PTHR48182">
    <property type="entry name" value="PROTEIN SERAC1"/>
    <property type="match status" value="1"/>
</dbReference>
<evidence type="ECO:0000256" key="3">
    <source>
        <dbReference type="ARBA" id="ARBA00004370"/>
    </source>
</evidence>
<accession>A0A8E2JVX7</accession>
<name>A0A8E2JVX7_9PEZI</name>
<dbReference type="AlphaFoldDB" id="A0A8E2JVX7"/>
<organism evidence="7 8">
    <name type="scientific">Glonium stellatum</name>
    <dbReference type="NCBI Taxonomy" id="574774"/>
    <lineage>
        <taxon>Eukaryota</taxon>
        <taxon>Fungi</taxon>
        <taxon>Dikarya</taxon>
        <taxon>Ascomycota</taxon>
        <taxon>Pezizomycotina</taxon>
        <taxon>Dothideomycetes</taxon>
        <taxon>Pleosporomycetidae</taxon>
        <taxon>Gloniales</taxon>
        <taxon>Gloniaceae</taxon>
        <taxon>Glonium</taxon>
    </lineage>
</organism>
<dbReference type="GO" id="GO:0005783">
    <property type="term" value="C:endoplasmic reticulum"/>
    <property type="evidence" value="ECO:0007669"/>
    <property type="project" value="UniProtKB-SubCell"/>
</dbReference>
<keyword evidence="4" id="KW-0256">Endoplasmic reticulum</keyword>
<evidence type="ECO:0000256" key="4">
    <source>
        <dbReference type="ARBA" id="ARBA00022824"/>
    </source>
</evidence>
<evidence type="ECO:0008006" key="9">
    <source>
        <dbReference type="Google" id="ProtNLM"/>
    </source>
</evidence>
<dbReference type="EMBL" id="KV749013">
    <property type="protein sequence ID" value="OCL11660.1"/>
    <property type="molecule type" value="Genomic_DNA"/>
</dbReference>
<gene>
    <name evidence="7" type="ORF">AOQ84DRAFT_335546</name>
</gene>
<evidence type="ECO:0000256" key="2">
    <source>
        <dbReference type="ARBA" id="ARBA00004240"/>
    </source>
</evidence>
<dbReference type="InterPro" id="IPR052374">
    <property type="entry name" value="SERAC1"/>
</dbReference>
<keyword evidence="8" id="KW-1185">Reference proteome</keyword>
<evidence type="ECO:0000313" key="8">
    <source>
        <dbReference type="Proteomes" id="UP000250140"/>
    </source>
</evidence>
<keyword evidence="5" id="KW-0496">Mitochondrion</keyword>
<evidence type="ECO:0000256" key="1">
    <source>
        <dbReference type="ARBA" id="ARBA00004173"/>
    </source>
</evidence>
<evidence type="ECO:0000256" key="5">
    <source>
        <dbReference type="ARBA" id="ARBA00023128"/>
    </source>
</evidence>
<dbReference type="SUPFAM" id="SSF53474">
    <property type="entry name" value="alpha/beta-Hydrolases"/>
    <property type="match status" value="1"/>
</dbReference>
<dbReference type="Gene3D" id="3.40.50.1820">
    <property type="entry name" value="alpha/beta hydrolase"/>
    <property type="match status" value="1"/>
</dbReference>
<protein>
    <recommendedName>
        <fullName evidence="9">DUF676 domain-containing protein</fullName>
    </recommendedName>
</protein>
<reference evidence="7 8" key="1">
    <citation type="journal article" date="2016" name="Nat. Commun.">
        <title>Ectomycorrhizal ecology is imprinted in the genome of the dominant symbiotic fungus Cenococcum geophilum.</title>
        <authorList>
            <consortium name="DOE Joint Genome Institute"/>
            <person name="Peter M."/>
            <person name="Kohler A."/>
            <person name="Ohm R.A."/>
            <person name="Kuo A."/>
            <person name="Krutzmann J."/>
            <person name="Morin E."/>
            <person name="Arend M."/>
            <person name="Barry K.W."/>
            <person name="Binder M."/>
            <person name="Choi C."/>
            <person name="Clum A."/>
            <person name="Copeland A."/>
            <person name="Grisel N."/>
            <person name="Haridas S."/>
            <person name="Kipfer T."/>
            <person name="LaButti K."/>
            <person name="Lindquist E."/>
            <person name="Lipzen A."/>
            <person name="Maire R."/>
            <person name="Meier B."/>
            <person name="Mihaltcheva S."/>
            <person name="Molinier V."/>
            <person name="Murat C."/>
            <person name="Poggeler S."/>
            <person name="Quandt C.A."/>
            <person name="Sperisen C."/>
            <person name="Tritt A."/>
            <person name="Tisserant E."/>
            <person name="Crous P.W."/>
            <person name="Henrissat B."/>
            <person name="Nehls U."/>
            <person name="Egli S."/>
            <person name="Spatafora J.W."/>
            <person name="Grigoriev I.V."/>
            <person name="Martin F.M."/>
        </authorList>
    </citation>
    <scope>NUCLEOTIDE SEQUENCE [LARGE SCALE GENOMIC DNA]</scope>
    <source>
        <strain evidence="7 8">CBS 207.34</strain>
    </source>
</reference>
<dbReference type="Proteomes" id="UP000250140">
    <property type="component" value="Unassembled WGS sequence"/>
</dbReference>
<dbReference type="GO" id="GO:0016020">
    <property type="term" value="C:membrane"/>
    <property type="evidence" value="ECO:0007669"/>
    <property type="project" value="UniProtKB-SubCell"/>
</dbReference>
<proteinExistence type="predicted"/>
<evidence type="ECO:0000256" key="6">
    <source>
        <dbReference type="ARBA" id="ARBA00023136"/>
    </source>
</evidence>
<sequence>MPRWFSLYIKNTPRDGDLPPPTTPKKTFSSGLRTLYYPEDAIVDIVFVHGLTGDRDRTWTALGATTPWPETLLPKKIPQARILAFGYDAYVADWRAMVSNNRIGNHARNLLAALATYREGDYTNKLPIIFVAHSLGGLVCEDALISSRNSAEAHLHNIFDYTRGIAFLGTPHSGSGFARWAEQLAKLIGLIKQTNSQILEILRTDSEVLARIQADFHMMLRARIKNGSQQIAITCFFEELPLPGIGEVVVPMHSAIIPAYMSIGIHSNHMTMTKFETEDDPGFISVTGELQRWVKELKPPPP</sequence>
<dbReference type="OrthoDB" id="427518at2759"/>
<keyword evidence="6" id="KW-0472">Membrane</keyword>
<dbReference type="GO" id="GO:0005739">
    <property type="term" value="C:mitochondrion"/>
    <property type="evidence" value="ECO:0007669"/>
    <property type="project" value="UniProtKB-SubCell"/>
</dbReference>
<comment type="subcellular location">
    <subcellularLocation>
        <location evidence="2">Endoplasmic reticulum</location>
    </subcellularLocation>
    <subcellularLocation>
        <location evidence="3">Membrane</location>
    </subcellularLocation>
    <subcellularLocation>
        <location evidence="1">Mitochondrion</location>
    </subcellularLocation>
</comment>